<comment type="caution">
    <text evidence="1">The sequence shown here is derived from an EMBL/GenBank/DDBJ whole genome shotgun (WGS) entry which is preliminary data.</text>
</comment>
<reference evidence="1 2" key="1">
    <citation type="submission" date="2020-08" db="EMBL/GenBank/DDBJ databases">
        <title>Genomic Encyclopedia of Type Strains, Phase III (KMG-III): the genomes of soil and plant-associated and newly described type strains.</title>
        <authorList>
            <person name="Whitman W."/>
        </authorList>
    </citation>
    <scope>NUCLEOTIDE SEQUENCE [LARGE SCALE GENOMIC DNA]</scope>
    <source>
        <strain evidence="1 2">CECT 8234</strain>
    </source>
</reference>
<organism evidence="1 2">
    <name type="scientific">Paenibacillus endophyticus</name>
    <dbReference type="NCBI Taxonomy" id="1294268"/>
    <lineage>
        <taxon>Bacteria</taxon>
        <taxon>Bacillati</taxon>
        <taxon>Bacillota</taxon>
        <taxon>Bacilli</taxon>
        <taxon>Bacillales</taxon>
        <taxon>Paenibacillaceae</taxon>
        <taxon>Paenibacillus</taxon>
    </lineage>
</organism>
<gene>
    <name evidence="1" type="ORF">FHS16_005734</name>
</gene>
<dbReference type="AlphaFoldDB" id="A0A7W5CDC4"/>
<sequence length="109" mass="13284">MKTETFKERAYVYLLYCVLLDIRSASYTHRIKWWNPASWVQAKNNVFEINNIADVFHNLPDLIVNRPDEFDEKSFWDYLRNRLPEKYEIYNKVFHEKINEIVHSTNGNR</sequence>
<protein>
    <submittedName>
        <fullName evidence="1">Uncharacterized protein</fullName>
    </submittedName>
</protein>
<evidence type="ECO:0000313" key="2">
    <source>
        <dbReference type="Proteomes" id="UP000518605"/>
    </source>
</evidence>
<name>A0A7W5CDC4_9BACL</name>
<proteinExistence type="predicted"/>
<dbReference type="Proteomes" id="UP000518605">
    <property type="component" value="Unassembled WGS sequence"/>
</dbReference>
<dbReference type="RefSeq" id="WP_183570481.1">
    <property type="nucleotide sequence ID" value="NZ_CBCSLB010000027.1"/>
</dbReference>
<accession>A0A7W5CDC4</accession>
<evidence type="ECO:0000313" key="1">
    <source>
        <dbReference type="EMBL" id="MBB3155626.1"/>
    </source>
</evidence>
<keyword evidence="2" id="KW-1185">Reference proteome</keyword>
<dbReference type="EMBL" id="JACHXW010000027">
    <property type="protein sequence ID" value="MBB3155626.1"/>
    <property type="molecule type" value="Genomic_DNA"/>
</dbReference>